<dbReference type="Pfam" id="PF00441">
    <property type="entry name" value="Acyl-CoA_dh_1"/>
    <property type="match status" value="1"/>
</dbReference>
<dbReference type="PANTHER" id="PTHR43884">
    <property type="entry name" value="ACYL-COA DEHYDROGENASE"/>
    <property type="match status" value="1"/>
</dbReference>
<evidence type="ECO:0000313" key="9">
    <source>
        <dbReference type="EMBL" id="AIR97453.1"/>
    </source>
</evidence>
<dbReference type="InterPro" id="IPR009075">
    <property type="entry name" value="AcylCo_DH/oxidase_C"/>
</dbReference>
<dbReference type="HOGENOM" id="CLU_022921_0_0_11"/>
<name>A0A089X307_STRGA</name>
<dbReference type="GO" id="GO:0005886">
    <property type="term" value="C:plasma membrane"/>
    <property type="evidence" value="ECO:0007669"/>
    <property type="project" value="TreeGrafter"/>
</dbReference>
<keyword evidence="10" id="KW-1185">Reference proteome</keyword>
<gene>
    <name evidence="9" type="ORF">SGLAU_07190</name>
</gene>
<evidence type="ECO:0000259" key="7">
    <source>
        <dbReference type="Pfam" id="PF02770"/>
    </source>
</evidence>
<sequence>MTDLTALMADLEEYLGDPWDAGALMPYPRILAADEDQRYPHEFVDVLASWGLYDWIVPAANGGKAVNVEDGFNLYRLVGRRDPTSATAMVLTSLSYMPVWIAGSPGQRQHFADAIRGGRKLAWGLSERRHGSDVLANETTARRTDGGWLLNGEKWTIGNATVACTVMVFARTSDKGGPGGYSIFAVEKDGVAPGQLAHLPDEPLHGLRGLDMSGVRLTDCFVPDSALVGRAGQGLEIALKSSQLARIAIASIAMACVDTALRSTLDFAGRRVIFGGTVAEVPYSRRQLAESYAELLVADALTTGAVRSLQLAPAQASVWSSVVKYFVPTLLEETLARLTTVLGARHYLRAHPRHGIFQKVLRDFAISNFADGNTVVNLKNIALQLDVLLAGAVGQDPGEVARARAAVADLFDPARPMPPYEPAEQQLFSRAGDDSVLALRSAVGELRRAAEAAGGRDAAWLAGCADTAGRLADEVHRLADEHAKLFADRGRAAGQSAELYDLAKQYSAVCAAAACVHLHLHGRDSLTPALRSPAVLLLCLERLLRRFHPTRRVTGPDDIDTVAGVLAEAHREGRLFSFRPYRVGW</sequence>
<dbReference type="GO" id="GO:0050660">
    <property type="term" value="F:flavin adenine dinucleotide binding"/>
    <property type="evidence" value="ECO:0007669"/>
    <property type="project" value="InterPro"/>
</dbReference>
<dbReference type="SUPFAM" id="SSF47203">
    <property type="entry name" value="Acyl-CoA dehydrogenase C-terminal domain-like"/>
    <property type="match status" value="1"/>
</dbReference>
<reference evidence="10" key="1">
    <citation type="journal article" date="2015" name="J. Biotechnol.">
        <title>Complete genome sequence of the actinobacterium Streptomyces glaucescens GLA.O (DSM 40922) consisting of a linear chromosome and one linear plasmid.</title>
        <authorList>
            <person name="Ortseifen V."/>
            <person name="Winkler A."/>
            <person name="Albersmeier A."/>
            <person name="Wendler S."/>
            <person name="Puhler A."/>
            <person name="Kalinowski J."/>
            <person name="Ruckert C."/>
        </authorList>
    </citation>
    <scope>NUCLEOTIDE SEQUENCE [LARGE SCALE GENOMIC DNA]</scope>
    <source>
        <strain evidence="10">DSM 40922 / GLA O</strain>
    </source>
</reference>
<organism evidence="9 10">
    <name type="scientific">Streptomyces glaucescens</name>
    <dbReference type="NCBI Taxonomy" id="1907"/>
    <lineage>
        <taxon>Bacteria</taxon>
        <taxon>Bacillati</taxon>
        <taxon>Actinomycetota</taxon>
        <taxon>Actinomycetes</taxon>
        <taxon>Kitasatosporales</taxon>
        <taxon>Streptomycetaceae</taxon>
        <taxon>Streptomyces</taxon>
    </lineage>
</organism>
<evidence type="ECO:0000256" key="2">
    <source>
        <dbReference type="ARBA" id="ARBA00009347"/>
    </source>
</evidence>
<dbReference type="InterPro" id="IPR009100">
    <property type="entry name" value="AcylCoA_DH/oxidase_NM_dom_sf"/>
</dbReference>
<dbReference type="GO" id="GO:0003995">
    <property type="term" value="F:acyl-CoA dehydrogenase activity"/>
    <property type="evidence" value="ECO:0007669"/>
    <property type="project" value="TreeGrafter"/>
</dbReference>
<dbReference type="InterPro" id="IPR013786">
    <property type="entry name" value="AcylCoA_DH/ox_N"/>
</dbReference>
<dbReference type="RefSeq" id="WP_043499337.1">
    <property type="nucleotide sequence ID" value="NZ_CP009438.1"/>
</dbReference>
<dbReference type="InterPro" id="IPR036250">
    <property type="entry name" value="AcylCo_DH-like_C"/>
</dbReference>
<proteinExistence type="inferred from homology"/>
<dbReference type="InterPro" id="IPR006091">
    <property type="entry name" value="Acyl-CoA_Oxase/DH_mid-dom"/>
</dbReference>
<dbReference type="InterPro" id="IPR046373">
    <property type="entry name" value="Acyl-CoA_Oxase/DH_mid-dom_sf"/>
</dbReference>
<evidence type="ECO:0000256" key="4">
    <source>
        <dbReference type="ARBA" id="ARBA00022827"/>
    </source>
</evidence>
<dbReference type="Pfam" id="PF02770">
    <property type="entry name" value="Acyl-CoA_dh_M"/>
    <property type="match status" value="1"/>
</dbReference>
<evidence type="ECO:0000256" key="1">
    <source>
        <dbReference type="ARBA" id="ARBA00001974"/>
    </source>
</evidence>
<dbReference type="eggNOG" id="COG1960">
    <property type="taxonomic scope" value="Bacteria"/>
</dbReference>
<accession>A0A089X307</accession>
<evidence type="ECO:0000256" key="3">
    <source>
        <dbReference type="ARBA" id="ARBA00022630"/>
    </source>
</evidence>
<keyword evidence="3 5" id="KW-0285">Flavoprotein</keyword>
<dbReference type="Proteomes" id="UP000029482">
    <property type="component" value="Chromosome"/>
</dbReference>
<feature type="domain" description="Acyl-CoA oxidase/dehydrogenase middle" evidence="7">
    <location>
        <begin position="123"/>
        <end position="220"/>
    </location>
</feature>
<keyword evidence="5" id="KW-0560">Oxidoreductase</keyword>
<dbReference type="PANTHER" id="PTHR43884:SF19">
    <property type="entry name" value="ACYL-COA DEHYDROGENASE FADE4-RELATED"/>
    <property type="match status" value="1"/>
</dbReference>
<dbReference type="KEGG" id="sgu:SGLAU_07190"/>
<dbReference type="Pfam" id="PF02771">
    <property type="entry name" value="Acyl-CoA_dh_N"/>
    <property type="match status" value="1"/>
</dbReference>
<dbReference type="Gene3D" id="2.40.110.10">
    <property type="entry name" value="Butyryl-CoA Dehydrogenase, subunit A, domain 2"/>
    <property type="match status" value="1"/>
</dbReference>
<comment type="cofactor">
    <cofactor evidence="1 5">
        <name>FAD</name>
        <dbReference type="ChEBI" id="CHEBI:57692"/>
    </cofactor>
</comment>
<dbReference type="CDD" id="cd00567">
    <property type="entry name" value="ACAD"/>
    <property type="match status" value="1"/>
</dbReference>
<evidence type="ECO:0000259" key="6">
    <source>
        <dbReference type="Pfam" id="PF00441"/>
    </source>
</evidence>
<keyword evidence="4 5" id="KW-0274">FAD</keyword>
<evidence type="ECO:0000259" key="8">
    <source>
        <dbReference type="Pfam" id="PF02771"/>
    </source>
</evidence>
<comment type="similarity">
    <text evidence="2 5">Belongs to the acyl-CoA dehydrogenase family.</text>
</comment>
<dbReference type="Gene3D" id="1.20.140.10">
    <property type="entry name" value="Butyryl-CoA Dehydrogenase, subunit A, domain 3"/>
    <property type="match status" value="1"/>
</dbReference>
<dbReference type="SUPFAM" id="SSF56645">
    <property type="entry name" value="Acyl-CoA dehydrogenase NM domain-like"/>
    <property type="match status" value="1"/>
</dbReference>
<protein>
    <submittedName>
        <fullName evidence="9">Putative acyl-CoA dehydrogenase</fullName>
    </submittedName>
</protein>
<dbReference type="OrthoDB" id="3666321at2"/>
<dbReference type="STRING" id="1907.SGLAU_07190"/>
<evidence type="ECO:0000256" key="5">
    <source>
        <dbReference type="RuleBase" id="RU362125"/>
    </source>
</evidence>
<evidence type="ECO:0000313" key="10">
    <source>
        <dbReference type="Proteomes" id="UP000029482"/>
    </source>
</evidence>
<feature type="domain" description="Acyl-CoA dehydrogenase/oxidase C-terminal" evidence="6">
    <location>
        <begin position="232"/>
        <end position="382"/>
    </location>
</feature>
<dbReference type="Gene3D" id="1.10.540.10">
    <property type="entry name" value="Acyl-CoA dehydrogenase/oxidase, N-terminal domain"/>
    <property type="match status" value="1"/>
</dbReference>
<dbReference type="EMBL" id="CP009438">
    <property type="protein sequence ID" value="AIR97453.1"/>
    <property type="molecule type" value="Genomic_DNA"/>
</dbReference>
<dbReference type="InterPro" id="IPR037069">
    <property type="entry name" value="AcylCoA_DH/ox_N_sf"/>
</dbReference>
<feature type="domain" description="Acyl-CoA dehydrogenase/oxidase N-terminal" evidence="8">
    <location>
        <begin position="28"/>
        <end position="113"/>
    </location>
</feature>
<dbReference type="AlphaFoldDB" id="A0A089X307"/>